<name>A0ABQ4C775_9ACTN</name>
<accession>A0ABQ4C775</accession>
<comment type="subcellular location">
    <subcellularLocation>
        <location evidence="1">Cell membrane</location>
        <topology evidence="1">Multi-pass membrane protein</topology>
    </subcellularLocation>
</comment>
<protein>
    <recommendedName>
        <fullName evidence="7">ABC3 transporter permease C-terminal domain-containing protein</fullName>
    </recommendedName>
</protein>
<feature type="domain" description="ABC3 transporter permease C-terminal" evidence="7">
    <location>
        <begin position="331"/>
        <end position="446"/>
    </location>
</feature>
<evidence type="ECO:0000256" key="3">
    <source>
        <dbReference type="ARBA" id="ARBA00022692"/>
    </source>
</evidence>
<feature type="transmembrane region" description="Helical" evidence="6">
    <location>
        <begin position="184"/>
        <end position="205"/>
    </location>
</feature>
<keyword evidence="3 6" id="KW-0812">Transmembrane</keyword>
<feature type="transmembrane region" description="Helical" evidence="6">
    <location>
        <begin position="47"/>
        <end position="72"/>
    </location>
</feature>
<evidence type="ECO:0000259" key="7">
    <source>
        <dbReference type="Pfam" id="PF02687"/>
    </source>
</evidence>
<evidence type="ECO:0000313" key="8">
    <source>
        <dbReference type="EMBL" id="GIF58637.1"/>
    </source>
</evidence>
<feature type="transmembrane region" description="Helical" evidence="6">
    <location>
        <begin position="93"/>
        <end position="118"/>
    </location>
</feature>
<keyword evidence="4 6" id="KW-1133">Transmembrane helix</keyword>
<dbReference type="Proteomes" id="UP000624325">
    <property type="component" value="Unassembled WGS sequence"/>
</dbReference>
<keyword evidence="2" id="KW-1003">Cell membrane</keyword>
<feature type="domain" description="ABC3 transporter permease C-terminal" evidence="7">
    <location>
        <begin position="69"/>
        <end position="166"/>
    </location>
</feature>
<feature type="transmembrane region" description="Helical" evidence="6">
    <location>
        <begin position="327"/>
        <end position="347"/>
    </location>
</feature>
<evidence type="ECO:0000256" key="5">
    <source>
        <dbReference type="ARBA" id="ARBA00023136"/>
    </source>
</evidence>
<evidence type="ECO:0000256" key="6">
    <source>
        <dbReference type="SAM" id="Phobius"/>
    </source>
</evidence>
<feature type="transmembrane region" description="Helical" evidence="6">
    <location>
        <begin position="142"/>
        <end position="163"/>
    </location>
</feature>
<dbReference type="Pfam" id="PF02687">
    <property type="entry name" value="FtsX"/>
    <property type="match status" value="2"/>
</dbReference>
<feature type="transmembrane region" description="Helical" evidence="6">
    <location>
        <begin position="274"/>
        <end position="291"/>
    </location>
</feature>
<dbReference type="EMBL" id="BONC01000035">
    <property type="protein sequence ID" value="GIF58637.1"/>
    <property type="molecule type" value="Genomic_DNA"/>
</dbReference>
<dbReference type="InterPro" id="IPR003838">
    <property type="entry name" value="ABC3_permease_C"/>
</dbReference>
<comment type="caution">
    <text evidence="8">The sequence shown here is derived from an EMBL/GenBank/DDBJ whole genome shotgun (WGS) entry which is preliminary data.</text>
</comment>
<proteinExistence type="predicted"/>
<evidence type="ECO:0000256" key="1">
    <source>
        <dbReference type="ARBA" id="ARBA00004651"/>
    </source>
</evidence>
<feature type="transmembrane region" description="Helical" evidence="6">
    <location>
        <begin position="375"/>
        <end position="398"/>
    </location>
</feature>
<organism evidence="8 9">
    <name type="scientific">Asanoa iriomotensis</name>
    <dbReference type="NCBI Taxonomy" id="234613"/>
    <lineage>
        <taxon>Bacteria</taxon>
        <taxon>Bacillati</taxon>
        <taxon>Actinomycetota</taxon>
        <taxon>Actinomycetes</taxon>
        <taxon>Micromonosporales</taxon>
        <taxon>Micromonosporaceae</taxon>
        <taxon>Asanoa</taxon>
    </lineage>
</organism>
<sequence length="456" mass="47361">MALTAFSALLATLAILAALTVIAIPEIGNRVNDHYVNPLLDEHGLRGGTAFTLVLLCIPILALAGQCARLGAPARDRRLAGFRLAGATPGQATLVAVAETGVAALLGVAAGLGAYFAARPLLDRPDARGLRPLPTDVLPEPWQIAAVAVALPLLAALTAAIMLRRVVVGPLGVVRRARRDRAPRPWPGALIVLGLAGFAGVVPLARSYEARAQEPPFWLVTLLGAGGAIAATIGVILGTGWISYRMGGLLNRLSHRPAALLAARRLTTDPWQGARTFAALLACVIVGAGAAEMRGYFRILRDLEARAAARGGYEPQRNSFYLSSMNLVDVAIVVAVVIAAAGLIVAVGEGIASRRRTYAALVASGVSRGVLARSILLQALVPIVPSVVLALFVGMRLVGPLTGDEVFNYGESAPFVHPWDTIGAYGALAVGAVLVTVTIGLLFLRGSTAVEELRTG</sequence>
<evidence type="ECO:0000256" key="2">
    <source>
        <dbReference type="ARBA" id="ARBA00022475"/>
    </source>
</evidence>
<evidence type="ECO:0000256" key="4">
    <source>
        <dbReference type="ARBA" id="ARBA00022989"/>
    </source>
</evidence>
<keyword evidence="9" id="KW-1185">Reference proteome</keyword>
<feature type="transmembrane region" description="Helical" evidence="6">
    <location>
        <begin position="422"/>
        <end position="444"/>
    </location>
</feature>
<keyword evidence="5 6" id="KW-0472">Membrane</keyword>
<reference evidence="8 9" key="1">
    <citation type="submission" date="2021-01" db="EMBL/GenBank/DDBJ databases">
        <title>Whole genome shotgun sequence of Asanoa iriomotensis NBRC 100142.</title>
        <authorList>
            <person name="Komaki H."/>
            <person name="Tamura T."/>
        </authorList>
    </citation>
    <scope>NUCLEOTIDE SEQUENCE [LARGE SCALE GENOMIC DNA]</scope>
    <source>
        <strain evidence="8 9">NBRC 100142</strain>
    </source>
</reference>
<evidence type="ECO:0000313" key="9">
    <source>
        <dbReference type="Proteomes" id="UP000624325"/>
    </source>
</evidence>
<feature type="transmembrane region" description="Helical" evidence="6">
    <location>
        <begin position="217"/>
        <end position="244"/>
    </location>
</feature>
<gene>
    <name evidence="8" type="ORF">Air01nite_47320</name>
</gene>